<dbReference type="Gene3D" id="3.40.50.1110">
    <property type="entry name" value="SGNH hydrolase"/>
    <property type="match status" value="1"/>
</dbReference>
<dbReference type="GO" id="GO:0006629">
    <property type="term" value="P:lipid metabolic process"/>
    <property type="evidence" value="ECO:0007669"/>
    <property type="project" value="TreeGrafter"/>
</dbReference>
<dbReference type="SUPFAM" id="SSF56219">
    <property type="entry name" value="DNase I-like"/>
    <property type="match status" value="1"/>
</dbReference>
<accession>A0A117PSQ9</accession>
<dbReference type="PANTHER" id="PTHR37981:SF1">
    <property type="entry name" value="SGNH HYDROLASE-TYPE ESTERASE DOMAIN-CONTAINING PROTEIN"/>
    <property type="match status" value="1"/>
</dbReference>
<organism evidence="3 4">
    <name type="scientific">Streptomyces cellostaticus</name>
    <dbReference type="NCBI Taxonomy" id="67285"/>
    <lineage>
        <taxon>Bacteria</taxon>
        <taxon>Bacillati</taxon>
        <taxon>Actinomycetota</taxon>
        <taxon>Actinomycetes</taxon>
        <taxon>Kitasatosporales</taxon>
        <taxon>Streptomycetaceae</taxon>
        <taxon>Streptomyces</taxon>
    </lineage>
</organism>
<feature type="disulfide bond" evidence="1">
    <location>
        <begin position="422"/>
        <end position="434"/>
    </location>
</feature>
<reference evidence="3 4" key="1">
    <citation type="submission" date="2015-10" db="EMBL/GenBank/DDBJ databases">
        <title>Draft genome sequence of Streptomyces cellostaticus DSM 40189, type strain for the species Streptomyces cellostaticus.</title>
        <authorList>
            <person name="Ruckert C."/>
            <person name="Winkler A."/>
            <person name="Kalinowski J."/>
            <person name="Kampfer P."/>
            <person name="Glaeser S."/>
        </authorList>
    </citation>
    <scope>NUCLEOTIDE SEQUENCE [LARGE SCALE GENOMIC DNA]</scope>
    <source>
        <strain evidence="3 4">DSM 40189</strain>
    </source>
</reference>
<dbReference type="InterPro" id="IPR013830">
    <property type="entry name" value="SGNH_hydro"/>
</dbReference>
<name>A0A117PSQ9_9ACTN</name>
<sequence>MQGAPDRWQQGVYTAAKQVEVLALQEVPDAVPPDAELADGAYVSRQTTLAHGFTVERYRWVNCRPPLPGQLHRSPCIIYKVKTPTRRNRSLAIVVNQPTDSVRAVQVIPPQPVLPGGPVDSAAKPALGIRLTDGTWFYTLHAQNRPSRVSQRNDVPSLISKISADAGSHWAAMGDFNRTPDSLGPLLADYPDLKIVRSGHFTYPVKNPKDEFDYMIANGATDNQYTGFRLTYLDASDHYPVGFWTSAAADGHEFLCDPIDAILRARQATCVPPKNPAIVSLGDSYISGEAGRWAGNADTGAHGSVWGTDRAAANCSSDEKTCDHDLATVYGPTSYAPGGNKCDRSDVAPINTADYPHVPAWRRFNLACSGATTNEITHPYADKDEDAQTEQLADIAKRYQVKMIVVSIGGNDLGFSDIVRSCGKRYLLQIVAYCKNVWPDVNEKLTTVRQQVVTALQTIQQTMRTAGYRPKDYHLVVQSYPDPLPRSTDYRYPEKGPRYSEGGCPFYNADTDWARQTLVGGLTRELRNAAATVGARFFDLGAAFEGHELCSNRAHQATASDTSADPLPVWQAEWVRWIPYLWFQTFPWTSQGDQQEALHPNAYGQEALGECLSQLGGKLESPFGRPATDYTCHNDPVQGIHVEPADSKEIAGRG</sequence>
<dbReference type="SUPFAM" id="SSF52266">
    <property type="entry name" value="SGNH hydrolase"/>
    <property type="match status" value="1"/>
</dbReference>
<keyword evidence="1" id="KW-1015">Disulfide bond</keyword>
<dbReference type="Pfam" id="PF13472">
    <property type="entry name" value="Lipase_GDSL_2"/>
    <property type="match status" value="1"/>
</dbReference>
<dbReference type="PANTHER" id="PTHR37981">
    <property type="entry name" value="LIPASE 2"/>
    <property type="match status" value="1"/>
</dbReference>
<proteinExistence type="predicted"/>
<dbReference type="InterPro" id="IPR036691">
    <property type="entry name" value="Endo/exonu/phosph_ase_sf"/>
</dbReference>
<dbReference type="InterPro" id="IPR036514">
    <property type="entry name" value="SGNH_hydro_sf"/>
</dbReference>
<evidence type="ECO:0000313" key="3">
    <source>
        <dbReference type="EMBL" id="KUM89738.1"/>
    </source>
</evidence>
<dbReference type="Proteomes" id="UP000054241">
    <property type="component" value="Unassembled WGS sequence"/>
</dbReference>
<comment type="caution">
    <text evidence="3">The sequence shown here is derived from an EMBL/GenBank/DDBJ whole genome shotgun (WGS) entry which is preliminary data.</text>
</comment>
<evidence type="ECO:0000313" key="4">
    <source>
        <dbReference type="Proteomes" id="UP000054241"/>
    </source>
</evidence>
<protein>
    <recommendedName>
        <fullName evidence="2">SGNH hydrolase-type esterase domain-containing protein</fullName>
    </recommendedName>
</protein>
<dbReference type="GO" id="GO:0016788">
    <property type="term" value="F:hydrolase activity, acting on ester bonds"/>
    <property type="evidence" value="ECO:0007669"/>
    <property type="project" value="InterPro"/>
</dbReference>
<dbReference type="STRING" id="67285.AQI88_39445"/>
<feature type="domain" description="SGNH hydrolase-type esterase" evidence="2">
    <location>
        <begin position="362"/>
        <end position="606"/>
    </location>
</feature>
<dbReference type="EMBL" id="LMWL01000090">
    <property type="protein sequence ID" value="KUM89738.1"/>
    <property type="molecule type" value="Genomic_DNA"/>
</dbReference>
<dbReference type="Gene3D" id="3.60.10.10">
    <property type="entry name" value="Endonuclease/exonuclease/phosphatase"/>
    <property type="match status" value="1"/>
</dbReference>
<dbReference type="AlphaFoldDB" id="A0A117PSQ9"/>
<evidence type="ECO:0000256" key="1">
    <source>
        <dbReference type="PIRSR" id="PIRSR637460-2"/>
    </source>
</evidence>
<gene>
    <name evidence="3" type="ORF">AQI88_39445</name>
</gene>
<dbReference type="InterPro" id="IPR037460">
    <property type="entry name" value="SEST-like"/>
</dbReference>
<evidence type="ECO:0000259" key="2">
    <source>
        <dbReference type="Pfam" id="PF13472"/>
    </source>
</evidence>
<feature type="disulfide bond" evidence="1">
    <location>
        <begin position="342"/>
        <end position="368"/>
    </location>
</feature>
<keyword evidence="4" id="KW-1185">Reference proteome</keyword>